<organism evidence="1 2">
    <name type="scientific">Halpernia humi</name>
    <dbReference type="NCBI Taxonomy" id="493375"/>
    <lineage>
        <taxon>Bacteria</taxon>
        <taxon>Pseudomonadati</taxon>
        <taxon>Bacteroidota</taxon>
        <taxon>Flavobacteriia</taxon>
        <taxon>Flavobacteriales</taxon>
        <taxon>Weeksellaceae</taxon>
        <taxon>Chryseobacterium group</taxon>
        <taxon>Halpernia</taxon>
    </lineage>
</organism>
<proteinExistence type="predicted"/>
<gene>
    <name evidence="1" type="ORF">SAMN05421847_0198</name>
</gene>
<dbReference type="Proteomes" id="UP000236738">
    <property type="component" value="Unassembled WGS sequence"/>
</dbReference>
<name>A0A1H5SMD3_9FLAO</name>
<reference evidence="2" key="1">
    <citation type="submission" date="2016-10" db="EMBL/GenBank/DDBJ databases">
        <authorList>
            <person name="Varghese N."/>
            <person name="Submissions S."/>
        </authorList>
    </citation>
    <scope>NUCLEOTIDE SEQUENCE [LARGE SCALE GENOMIC DNA]</scope>
    <source>
        <strain evidence="2">DSM 21580</strain>
    </source>
</reference>
<evidence type="ECO:0000313" key="1">
    <source>
        <dbReference type="EMBL" id="SEF51675.1"/>
    </source>
</evidence>
<sequence length="230" mass="27743">MSRNSKKISLIQFIDFELMLLRDYVNYVEEYFTSKAKELDVKFKELQTIAGDDPSRDQMENYDQSYYEVMLDNLIDDNFYIEEFTQRFRYSLIIQTYSFAEKYLSKIVDYFTKKNNTQPVNSKYLENLEKLISPNSIKKCEHYNFIVYFTDLRNCIVHSEGVFYSDMKNTKRLGGLNTLKQLKLINFKETKGLKRMRYKIIIDEKLFIDKSIDKIENFLREIDELLQTQY</sequence>
<evidence type="ECO:0008006" key="3">
    <source>
        <dbReference type="Google" id="ProtNLM"/>
    </source>
</evidence>
<protein>
    <recommendedName>
        <fullName evidence="3">RiboL-PSP-HEPN domain-containing protein</fullName>
    </recommendedName>
</protein>
<dbReference type="AlphaFoldDB" id="A0A1H5SMD3"/>
<keyword evidence="2" id="KW-1185">Reference proteome</keyword>
<accession>A0A1H5SMD3</accession>
<dbReference type="EMBL" id="FNUS01000001">
    <property type="protein sequence ID" value="SEF51675.1"/>
    <property type="molecule type" value="Genomic_DNA"/>
</dbReference>
<evidence type="ECO:0000313" key="2">
    <source>
        <dbReference type="Proteomes" id="UP000236738"/>
    </source>
</evidence>